<evidence type="ECO:0000256" key="3">
    <source>
        <dbReference type="ARBA" id="ARBA00023125"/>
    </source>
</evidence>
<evidence type="ECO:0000313" key="8">
    <source>
        <dbReference type="Proteomes" id="UP001610446"/>
    </source>
</evidence>
<proteinExistence type="predicted"/>
<gene>
    <name evidence="7" type="ORF">BJY01DRAFT_263229</name>
</gene>
<keyword evidence="2" id="KW-0805">Transcription regulation</keyword>
<name>A0ABR4K3K0_9EURO</name>
<dbReference type="InterPro" id="IPR001138">
    <property type="entry name" value="Zn2Cys6_DnaBD"/>
</dbReference>
<sequence>MDQYLPEGARPRRSGARSRKGRHTRCDEALPVCGNCRKSRRICQQPEFISSKWNTFAPAVAESERGTDTPPDPNLDGQCVRTNHTYAPESRNYGRSEVQEPHGISCAAVDRELASPSAESKITREMVHLLRVYEKSIGTWMVVFDSQDTYQRELLFTVPSSPLLLNATCALAARQLSLIRSPLTWKPVAERYYGQAVHMLARLLNAYPSNMEFAIVATILLCSYELLAFPGLDYQRHFKGAHTMVQSLHAYNSEISLTRASFWIYARLEVAEALNRGSPTLHDPGLWPKVNLSDAEPVEDSFSSEVLRMAAETVCVVFGETSGGRAPRRKREMLALQGELCTWLRLCPKPWKGVEYEEDGHVRYWFARPNFAAALVFYHLSMLLLWVELEKVQKGPDSAHEISDQVDVHAKQIILIALSSLPDSAIVVVVQPLCYAVKHVRDNTLKEDAILFLDDTEARTGFHTKSKLERQLCH</sequence>
<organism evidence="7 8">
    <name type="scientific">Aspergillus pseudoustus</name>
    <dbReference type="NCBI Taxonomy" id="1810923"/>
    <lineage>
        <taxon>Eukaryota</taxon>
        <taxon>Fungi</taxon>
        <taxon>Dikarya</taxon>
        <taxon>Ascomycota</taxon>
        <taxon>Pezizomycotina</taxon>
        <taxon>Eurotiomycetes</taxon>
        <taxon>Eurotiomycetidae</taxon>
        <taxon>Eurotiales</taxon>
        <taxon>Aspergillaceae</taxon>
        <taxon>Aspergillus</taxon>
        <taxon>Aspergillus subgen. Nidulantes</taxon>
    </lineage>
</organism>
<protein>
    <recommendedName>
        <fullName evidence="9">Zn(2)-C6 fungal-type domain-containing protein</fullName>
    </recommendedName>
</protein>
<keyword evidence="8" id="KW-1185">Reference proteome</keyword>
<evidence type="ECO:0000256" key="2">
    <source>
        <dbReference type="ARBA" id="ARBA00023015"/>
    </source>
</evidence>
<keyword evidence="4" id="KW-0804">Transcription</keyword>
<dbReference type="EMBL" id="JBFXLU010000060">
    <property type="protein sequence ID" value="KAL2846908.1"/>
    <property type="molecule type" value="Genomic_DNA"/>
</dbReference>
<comment type="caution">
    <text evidence="7">The sequence shown here is derived from an EMBL/GenBank/DDBJ whole genome shotgun (WGS) entry which is preliminary data.</text>
</comment>
<keyword evidence="3" id="KW-0238">DNA-binding</keyword>
<dbReference type="SUPFAM" id="SSF57701">
    <property type="entry name" value="Zn2/Cys6 DNA-binding domain"/>
    <property type="match status" value="1"/>
</dbReference>
<feature type="compositionally biased region" description="Basic residues" evidence="6">
    <location>
        <begin position="11"/>
        <end position="23"/>
    </location>
</feature>
<evidence type="ECO:0000313" key="7">
    <source>
        <dbReference type="EMBL" id="KAL2846908.1"/>
    </source>
</evidence>
<comment type="subcellular location">
    <subcellularLocation>
        <location evidence="1">Nucleus</location>
    </subcellularLocation>
</comment>
<evidence type="ECO:0000256" key="5">
    <source>
        <dbReference type="ARBA" id="ARBA00023242"/>
    </source>
</evidence>
<dbReference type="PANTHER" id="PTHR37534:SF9">
    <property type="entry name" value="ZN(II)2CYS6 TRANSCRIPTION FACTOR (EUROFUNG)"/>
    <property type="match status" value="1"/>
</dbReference>
<dbReference type="CDD" id="cd00067">
    <property type="entry name" value="GAL4"/>
    <property type="match status" value="1"/>
</dbReference>
<dbReference type="Pfam" id="PF11951">
    <property type="entry name" value="Fungal_trans_2"/>
    <property type="match status" value="1"/>
</dbReference>
<evidence type="ECO:0000256" key="6">
    <source>
        <dbReference type="SAM" id="MobiDB-lite"/>
    </source>
</evidence>
<dbReference type="CDD" id="cd12148">
    <property type="entry name" value="fungal_TF_MHR"/>
    <property type="match status" value="1"/>
</dbReference>
<feature type="region of interest" description="Disordered" evidence="6">
    <location>
        <begin position="1"/>
        <end position="23"/>
    </location>
</feature>
<reference evidence="7 8" key="1">
    <citation type="submission" date="2024-07" db="EMBL/GenBank/DDBJ databases">
        <title>Section-level genome sequencing and comparative genomics of Aspergillus sections Usti and Cavernicolus.</title>
        <authorList>
            <consortium name="Lawrence Berkeley National Laboratory"/>
            <person name="Nybo J.L."/>
            <person name="Vesth T.C."/>
            <person name="Theobald S."/>
            <person name="Frisvad J.C."/>
            <person name="Larsen T.O."/>
            <person name="Kjaerboelling I."/>
            <person name="Rothschild-Mancinelli K."/>
            <person name="Lyhne E.K."/>
            <person name="Kogle M.E."/>
            <person name="Barry K."/>
            <person name="Clum A."/>
            <person name="Na H."/>
            <person name="Ledsgaard L."/>
            <person name="Lin J."/>
            <person name="Lipzen A."/>
            <person name="Kuo A."/>
            <person name="Riley R."/>
            <person name="Mondo S."/>
            <person name="Labutti K."/>
            <person name="Haridas S."/>
            <person name="Pangalinan J."/>
            <person name="Salamov A.A."/>
            <person name="Simmons B.A."/>
            <person name="Magnuson J.K."/>
            <person name="Chen J."/>
            <person name="Drula E."/>
            <person name="Henrissat B."/>
            <person name="Wiebenga A."/>
            <person name="Lubbers R.J."/>
            <person name="Gomes A.C."/>
            <person name="Makela M.R."/>
            <person name="Stajich J."/>
            <person name="Grigoriev I.V."/>
            <person name="Mortensen U.H."/>
            <person name="De Vries R.P."/>
            <person name="Baker S.E."/>
            <person name="Andersen M.R."/>
        </authorList>
    </citation>
    <scope>NUCLEOTIDE SEQUENCE [LARGE SCALE GENOMIC DNA]</scope>
    <source>
        <strain evidence="7 8">CBS 123904</strain>
    </source>
</reference>
<evidence type="ECO:0000256" key="4">
    <source>
        <dbReference type="ARBA" id="ARBA00023163"/>
    </source>
</evidence>
<dbReference type="InterPro" id="IPR036864">
    <property type="entry name" value="Zn2-C6_fun-type_DNA-bd_sf"/>
</dbReference>
<accession>A0ABR4K3K0</accession>
<evidence type="ECO:0008006" key="9">
    <source>
        <dbReference type="Google" id="ProtNLM"/>
    </source>
</evidence>
<dbReference type="InterPro" id="IPR021858">
    <property type="entry name" value="Fun_TF"/>
</dbReference>
<keyword evidence="5" id="KW-0539">Nucleus</keyword>
<dbReference type="Proteomes" id="UP001610446">
    <property type="component" value="Unassembled WGS sequence"/>
</dbReference>
<dbReference type="PANTHER" id="PTHR37534">
    <property type="entry name" value="TRANSCRIPTIONAL ACTIVATOR PROTEIN UGA3"/>
    <property type="match status" value="1"/>
</dbReference>
<evidence type="ECO:0000256" key="1">
    <source>
        <dbReference type="ARBA" id="ARBA00004123"/>
    </source>
</evidence>